<feature type="signal peptide" evidence="1">
    <location>
        <begin position="1"/>
        <end position="17"/>
    </location>
</feature>
<organism evidence="2 3">
    <name type="scientific">Helicoverpa armigera</name>
    <name type="common">Cotton bollworm</name>
    <name type="synonym">Heliothis armigera</name>
    <dbReference type="NCBI Taxonomy" id="29058"/>
    <lineage>
        <taxon>Eukaryota</taxon>
        <taxon>Metazoa</taxon>
        <taxon>Ecdysozoa</taxon>
        <taxon>Arthropoda</taxon>
        <taxon>Hexapoda</taxon>
        <taxon>Insecta</taxon>
        <taxon>Pterygota</taxon>
        <taxon>Neoptera</taxon>
        <taxon>Endopterygota</taxon>
        <taxon>Lepidoptera</taxon>
        <taxon>Glossata</taxon>
        <taxon>Ditrysia</taxon>
        <taxon>Noctuoidea</taxon>
        <taxon>Noctuidae</taxon>
        <taxon>Heliothinae</taxon>
        <taxon>Helicoverpa</taxon>
    </lineage>
</organism>
<dbReference type="Proteomes" id="UP000249218">
    <property type="component" value="Unassembled WGS sequence"/>
</dbReference>
<protein>
    <submittedName>
        <fullName evidence="2">Uncharacterized protein</fullName>
    </submittedName>
</protein>
<proteinExistence type="predicted"/>
<accession>A0A2W1BLC7</accession>
<name>A0A2W1BLC7_HELAM</name>
<gene>
    <name evidence="2" type="primary">HaOG206754</name>
    <name evidence="2" type="ORF">B5X24_HaOG206754</name>
</gene>
<evidence type="ECO:0000256" key="1">
    <source>
        <dbReference type="SAM" id="SignalP"/>
    </source>
</evidence>
<feature type="chain" id="PRO_5015920172" evidence="1">
    <location>
        <begin position="18"/>
        <end position="439"/>
    </location>
</feature>
<reference evidence="2 3" key="1">
    <citation type="journal article" date="2017" name="BMC Biol.">
        <title>Genomic innovations, transcriptional plasticity and gene loss underlying the evolution and divergence of two highly polyphagous and invasive Helicoverpa pest species.</title>
        <authorList>
            <person name="Pearce S.L."/>
            <person name="Clarke D.F."/>
            <person name="East P.D."/>
            <person name="Elfekih S."/>
            <person name="Gordon K.H."/>
            <person name="Jermiin L.S."/>
            <person name="McGaughran A."/>
            <person name="Oakeshott J.G."/>
            <person name="Papanikolaou A."/>
            <person name="Perera O.P."/>
            <person name="Rane R.V."/>
            <person name="Richards S."/>
            <person name="Tay W.T."/>
            <person name="Walsh T.K."/>
            <person name="Anderson A."/>
            <person name="Anderson C.J."/>
            <person name="Asgari S."/>
            <person name="Board P.G."/>
            <person name="Bretschneider A."/>
            <person name="Campbell P.M."/>
            <person name="Chertemps T."/>
            <person name="Christeller J.T."/>
            <person name="Coppin C.W."/>
            <person name="Downes S.J."/>
            <person name="Duan G."/>
            <person name="Farnsworth C.A."/>
            <person name="Good R.T."/>
            <person name="Han L.B."/>
            <person name="Han Y.C."/>
            <person name="Hatje K."/>
            <person name="Horne I."/>
            <person name="Huang Y.P."/>
            <person name="Hughes D.S."/>
            <person name="Jacquin-Joly E."/>
            <person name="James W."/>
            <person name="Jhangiani S."/>
            <person name="Kollmar M."/>
            <person name="Kuwar S.S."/>
            <person name="Li S."/>
            <person name="Liu N.Y."/>
            <person name="Maibeche M.T."/>
            <person name="Miller J.R."/>
            <person name="Montagne N."/>
            <person name="Perry T."/>
            <person name="Qu J."/>
            <person name="Song S.V."/>
            <person name="Sutton G.G."/>
            <person name="Vogel H."/>
            <person name="Walenz B.P."/>
            <person name="Xu W."/>
            <person name="Zhang H.J."/>
            <person name="Zou Z."/>
            <person name="Batterham P."/>
            <person name="Edwards O.R."/>
            <person name="Feyereisen R."/>
            <person name="Gibbs R.A."/>
            <person name="Heckel D.G."/>
            <person name="McGrath A."/>
            <person name="Robin C."/>
            <person name="Scherer S.E."/>
            <person name="Worley K.C."/>
            <person name="Wu Y.D."/>
        </authorList>
    </citation>
    <scope>NUCLEOTIDE SEQUENCE [LARGE SCALE GENOMIC DNA]</scope>
    <source>
        <strain evidence="2">Harm_GR_Male_#8</strain>
        <tissue evidence="2">Whole organism</tissue>
    </source>
</reference>
<sequence length="439" mass="50691">MLIYYFLILQAASKIYCYDVELEGVVKVGQDFLKALDDGSAFVKKMNLPFNFRSKGKLPKKALGSAVMRAITANQNEEHFRTDSNTQPDIQIEECIDHFKKIGNESLYAIGKKIITDLAINMDIGLMLKTASDDYYTSMQNYNDVVSKENIKSTLDREFVYLDVVETSNALLYSIERKLLNDIIANKTDVLFDNSVEAMNEKIYKHSVQEKKNKVKYICEKYKVCRHYPAFTDYCADLITEILKLTDKKFTAIIEILRIIIKENKGFFEKVMEKEEKYLIIKKLESLSTDLFQMKEFFAVLRGVITQRFKAVSSSEKSLKSRTIATRILLDIVDKALSGDEDLLAIDFDNSVSALRSWEDGVRQNIHGIYEDFAKNLFRIMQFNLTKNARKEMKILIQAIMGKIDEDDKFVQNLFVNGSKYVKGEDFHPFIDNLDAYHI</sequence>
<dbReference type="EMBL" id="KZ150010">
    <property type="protein sequence ID" value="PZC75091.1"/>
    <property type="molecule type" value="Genomic_DNA"/>
</dbReference>
<evidence type="ECO:0000313" key="2">
    <source>
        <dbReference type="EMBL" id="PZC75091.1"/>
    </source>
</evidence>
<keyword evidence="3" id="KW-1185">Reference proteome</keyword>
<dbReference type="OrthoDB" id="7248028at2759"/>
<keyword evidence="1" id="KW-0732">Signal</keyword>
<evidence type="ECO:0000313" key="3">
    <source>
        <dbReference type="Proteomes" id="UP000249218"/>
    </source>
</evidence>
<dbReference type="AlphaFoldDB" id="A0A2W1BLC7"/>